<dbReference type="PANTHER" id="PTHR14338:SF1">
    <property type="entry name" value="ACTIN FILAMENT-ASSOCIATED PROTEIN 1-LIKE 1"/>
    <property type="match status" value="1"/>
</dbReference>
<dbReference type="PANTHER" id="PTHR14338">
    <property type="entry name" value="ACTIN FILAMENT-ASSOCIATED PROTEIN 1 FAMILY MEMBER"/>
    <property type="match status" value="1"/>
</dbReference>
<evidence type="ECO:0000256" key="6">
    <source>
        <dbReference type="ARBA" id="ARBA00023273"/>
    </source>
</evidence>
<evidence type="ECO:0000256" key="5">
    <source>
        <dbReference type="ARBA" id="ARBA00023054"/>
    </source>
</evidence>
<dbReference type="GO" id="GO:0042995">
    <property type="term" value="C:cell projection"/>
    <property type="evidence" value="ECO:0007669"/>
    <property type="project" value="UniProtKB-SubCell"/>
</dbReference>
<proteinExistence type="predicted"/>
<dbReference type="InterPro" id="IPR030113">
    <property type="entry name" value="AFAP"/>
</dbReference>
<dbReference type="GO" id="GO:0017124">
    <property type="term" value="F:SH3 domain binding"/>
    <property type="evidence" value="ECO:0007669"/>
    <property type="project" value="TreeGrafter"/>
</dbReference>
<evidence type="ECO:0000256" key="7">
    <source>
        <dbReference type="SAM" id="Coils"/>
    </source>
</evidence>
<keyword evidence="10" id="KW-1185">Reference proteome</keyword>
<evidence type="ECO:0000256" key="1">
    <source>
        <dbReference type="ARBA" id="ARBA00004316"/>
    </source>
</evidence>
<keyword evidence="5 7" id="KW-0175">Coiled coil</keyword>
<feature type="region of interest" description="Disordered" evidence="8">
    <location>
        <begin position="1"/>
        <end position="23"/>
    </location>
</feature>
<accession>A0AAD3RJU4</accession>
<keyword evidence="6" id="KW-0966">Cell projection</keyword>
<dbReference type="Proteomes" id="UP001279410">
    <property type="component" value="Unassembled WGS sequence"/>
</dbReference>
<comment type="subcellular location">
    <subcellularLocation>
        <location evidence="1">Cell projection</location>
    </subcellularLocation>
    <subcellularLocation>
        <location evidence="2">Cytoplasm</location>
    </subcellularLocation>
</comment>
<feature type="coiled-coil region" evidence="7">
    <location>
        <begin position="176"/>
        <end position="217"/>
    </location>
</feature>
<evidence type="ECO:0000256" key="3">
    <source>
        <dbReference type="ARBA" id="ARBA00022490"/>
    </source>
</evidence>
<dbReference type="EMBL" id="BRZM01000391">
    <property type="protein sequence ID" value="GLD70605.1"/>
    <property type="molecule type" value="Genomic_DNA"/>
</dbReference>
<evidence type="ECO:0000313" key="9">
    <source>
        <dbReference type="EMBL" id="GLD70605.1"/>
    </source>
</evidence>
<dbReference type="GO" id="GO:0005829">
    <property type="term" value="C:cytosol"/>
    <property type="evidence" value="ECO:0007669"/>
    <property type="project" value="TreeGrafter"/>
</dbReference>
<reference evidence="9" key="1">
    <citation type="submission" date="2022-08" db="EMBL/GenBank/DDBJ databases">
        <title>Genome sequencing of akame (Lates japonicus).</title>
        <authorList>
            <person name="Hashiguchi Y."/>
            <person name="Takahashi H."/>
        </authorList>
    </citation>
    <scope>NUCLEOTIDE SEQUENCE</scope>
    <source>
        <strain evidence="9">Kochi</strain>
    </source>
</reference>
<evidence type="ECO:0000256" key="4">
    <source>
        <dbReference type="ARBA" id="ARBA00022737"/>
    </source>
</evidence>
<protein>
    <submittedName>
        <fullName evidence="9">Actin filament-associated protein 1-like 1</fullName>
    </submittedName>
</protein>
<keyword evidence="3" id="KW-0963">Cytoplasm</keyword>
<evidence type="ECO:0000256" key="8">
    <source>
        <dbReference type="SAM" id="MobiDB-lite"/>
    </source>
</evidence>
<evidence type="ECO:0000256" key="2">
    <source>
        <dbReference type="ARBA" id="ARBA00004496"/>
    </source>
</evidence>
<keyword evidence="4" id="KW-0677">Repeat</keyword>
<sequence length="277" mass="32399">MPQPVYRPRDLEPKDMRERERQGECSRYDILPVRFLRLSPTDIIGSEFGQSAVHLGRQIELAQLWRPVALKILAAGSCVVCRTERHSPEELHYLLTSTRDTPQTFVYAARHSFLWPPRPSPLLQQPHRPRTYDEVYESVAVETPCSFLQQGPEKTEQQATIKRHASNVNQYGRYGKTRAEEDARRYLTQKEELEKQKEELRNALISLRREKKEVKEKMKSGTGHDMEQRLAGAGDAINSRRRRTGWSWSLTDVEVKENGRSHWPEEHVPRYRRSVSR</sequence>
<comment type="caution">
    <text evidence="9">The sequence shown here is derived from an EMBL/GenBank/DDBJ whole genome shotgun (WGS) entry which is preliminary data.</text>
</comment>
<dbReference type="AlphaFoldDB" id="A0AAD3RJU4"/>
<feature type="compositionally biased region" description="Basic and acidic residues" evidence="8">
    <location>
        <begin position="7"/>
        <end position="23"/>
    </location>
</feature>
<name>A0AAD3RJU4_LATJO</name>
<gene>
    <name evidence="9" type="ORF">AKAME5_002192300</name>
</gene>
<organism evidence="9 10">
    <name type="scientific">Lates japonicus</name>
    <name type="common">Japanese lates</name>
    <dbReference type="NCBI Taxonomy" id="270547"/>
    <lineage>
        <taxon>Eukaryota</taxon>
        <taxon>Metazoa</taxon>
        <taxon>Chordata</taxon>
        <taxon>Craniata</taxon>
        <taxon>Vertebrata</taxon>
        <taxon>Euteleostomi</taxon>
        <taxon>Actinopterygii</taxon>
        <taxon>Neopterygii</taxon>
        <taxon>Teleostei</taxon>
        <taxon>Neoteleostei</taxon>
        <taxon>Acanthomorphata</taxon>
        <taxon>Carangaria</taxon>
        <taxon>Carangaria incertae sedis</taxon>
        <taxon>Centropomidae</taxon>
        <taxon>Lates</taxon>
    </lineage>
</organism>
<evidence type="ECO:0000313" key="10">
    <source>
        <dbReference type="Proteomes" id="UP001279410"/>
    </source>
</evidence>